<evidence type="ECO:0000313" key="2">
    <source>
        <dbReference type="EMBL" id="KAJ1530331.1"/>
    </source>
</evidence>
<name>A0AAV7XZQ8_9NEOP</name>
<dbReference type="AlphaFoldDB" id="A0AAV7XZQ8"/>
<evidence type="ECO:0000313" key="3">
    <source>
        <dbReference type="Proteomes" id="UP001075354"/>
    </source>
</evidence>
<reference evidence="2" key="1">
    <citation type="submission" date="2022-12" db="EMBL/GenBank/DDBJ databases">
        <title>Chromosome-level genome assembly of the bean flower thrips Megalurothrips usitatus.</title>
        <authorList>
            <person name="Ma L."/>
            <person name="Liu Q."/>
            <person name="Li H."/>
            <person name="Cai W."/>
        </authorList>
    </citation>
    <scope>NUCLEOTIDE SEQUENCE</scope>
    <source>
        <strain evidence="2">Cailab_2022a</strain>
    </source>
</reference>
<feature type="region of interest" description="Disordered" evidence="1">
    <location>
        <begin position="70"/>
        <end position="184"/>
    </location>
</feature>
<proteinExistence type="predicted"/>
<keyword evidence="3" id="KW-1185">Reference proteome</keyword>
<comment type="caution">
    <text evidence="2">The sequence shown here is derived from an EMBL/GenBank/DDBJ whole genome shotgun (WGS) entry which is preliminary data.</text>
</comment>
<organism evidence="2 3">
    <name type="scientific">Megalurothrips usitatus</name>
    <name type="common">bean blossom thrips</name>
    <dbReference type="NCBI Taxonomy" id="439358"/>
    <lineage>
        <taxon>Eukaryota</taxon>
        <taxon>Metazoa</taxon>
        <taxon>Ecdysozoa</taxon>
        <taxon>Arthropoda</taxon>
        <taxon>Hexapoda</taxon>
        <taxon>Insecta</taxon>
        <taxon>Pterygota</taxon>
        <taxon>Neoptera</taxon>
        <taxon>Paraneoptera</taxon>
        <taxon>Thysanoptera</taxon>
        <taxon>Terebrantia</taxon>
        <taxon>Thripoidea</taxon>
        <taxon>Thripidae</taxon>
        <taxon>Megalurothrips</taxon>
    </lineage>
</organism>
<dbReference type="Proteomes" id="UP001075354">
    <property type="component" value="Chromosome 2"/>
</dbReference>
<protein>
    <submittedName>
        <fullName evidence="2">Uncharacterized protein</fullName>
    </submittedName>
</protein>
<sequence>MTVACEIDFHRCRNTFRNCCCNSRQRGRASLLAVDRGGRGRTSVSRRFITFYSAEGFAAQHLSERSSFHGELPGGVGAGGGSVDRSGSVGGQRMGVRAQRSLGPRAESSPVLRRHATVHGNAPPAATPQSRPQHQKHPLVPSAGDPVSRPVRTQEHHGNSRGPTGLNDAPLVRRGSRRLPEVPVNMGSVGRVRVLPRGHRVGVPVGQAEESEEESQQLNYYRRTVH</sequence>
<gene>
    <name evidence="2" type="ORF">ONE63_005247</name>
</gene>
<feature type="region of interest" description="Disordered" evidence="1">
    <location>
        <begin position="204"/>
        <end position="226"/>
    </location>
</feature>
<feature type="compositionally biased region" description="Gly residues" evidence="1">
    <location>
        <begin position="72"/>
        <end position="93"/>
    </location>
</feature>
<dbReference type="EMBL" id="JAPTSV010000002">
    <property type="protein sequence ID" value="KAJ1530331.1"/>
    <property type="molecule type" value="Genomic_DNA"/>
</dbReference>
<accession>A0AAV7XZQ8</accession>
<evidence type="ECO:0000256" key="1">
    <source>
        <dbReference type="SAM" id="MobiDB-lite"/>
    </source>
</evidence>